<name>A0ABN8L9N0_CHISP</name>
<evidence type="ECO:0000313" key="2">
    <source>
        <dbReference type="Proteomes" id="UP001153292"/>
    </source>
</evidence>
<dbReference type="SUPFAM" id="SSF69304">
    <property type="entry name" value="Tricorn protease N-terminal domain"/>
    <property type="match status" value="1"/>
</dbReference>
<organism evidence="1 2">
    <name type="scientific">Chilo suppressalis</name>
    <name type="common">Asiatic rice borer moth</name>
    <dbReference type="NCBI Taxonomy" id="168631"/>
    <lineage>
        <taxon>Eukaryota</taxon>
        <taxon>Metazoa</taxon>
        <taxon>Ecdysozoa</taxon>
        <taxon>Arthropoda</taxon>
        <taxon>Hexapoda</taxon>
        <taxon>Insecta</taxon>
        <taxon>Pterygota</taxon>
        <taxon>Neoptera</taxon>
        <taxon>Endopterygota</taxon>
        <taxon>Lepidoptera</taxon>
        <taxon>Glossata</taxon>
        <taxon>Ditrysia</taxon>
        <taxon>Pyraloidea</taxon>
        <taxon>Crambidae</taxon>
        <taxon>Crambinae</taxon>
        <taxon>Chilo</taxon>
    </lineage>
</organism>
<gene>
    <name evidence="1" type="ORF">CHILSU_LOCUS7009</name>
</gene>
<evidence type="ECO:0000313" key="1">
    <source>
        <dbReference type="EMBL" id="CAH2987409.1"/>
    </source>
</evidence>
<dbReference type="EMBL" id="OU963918">
    <property type="protein sequence ID" value="CAH2987409.1"/>
    <property type="molecule type" value="Genomic_DNA"/>
</dbReference>
<dbReference type="Proteomes" id="UP001153292">
    <property type="component" value="Chromosome 25"/>
</dbReference>
<accession>A0ABN8L9N0</accession>
<sequence>MSSPPIYMVPNMYYTMLVMLLATSTNSRYIISKKEDSMFKNEQIIFASDFNITRLLVPADGNKYIHADSSDIPSIFFTISDPKLEGGSCIYVLEGFAAYEVLEGGRDSTADYGHDTTIFFGAKDGIYKYNSGSLSAKKYGPFRDDIVQLQKANGSDAIYILNNEHRIYKIEKNGTVRTRVRSVPCALEFVLDTSDNIYYLDCDDHMPHIVKSDGSLLSLTTSVVEDFKEVKLLRPAFVMENCIPFFGDGNLYILFANGTNEKKDFYLAEKPSAFSIDAALYLVAAIDGKIYEFNVMEILLRSMFGLSTEWPRDVTKILMSIIDSTKENINGIYKKSIS</sequence>
<reference evidence="1" key="1">
    <citation type="submission" date="2021-12" db="EMBL/GenBank/DDBJ databases">
        <authorList>
            <person name="King R."/>
        </authorList>
    </citation>
    <scope>NUCLEOTIDE SEQUENCE</scope>
</reference>
<protein>
    <recommendedName>
        <fullName evidence="3">Bee-milk protein</fullName>
    </recommendedName>
</protein>
<keyword evidence="2" id="KW-1185">Reference proteome</keyword>
<proteinExistence type="predicted"/>
<evidence type="ECO:0008006" key="3">
    <source>
        <dbReference type="Google" id="ProtNLM"/>
    </source>
</evidence>